<dbReference type="InterPro" id="IPR011009">
    <property type="entry name" value="Kinase-like_dom_sf"/>
</dbReference>
<keyword evidence="1" id="KW-0808">Transferase</keyword>
<dbReference type="CDD" id="cd00063">
    <property type="entry name" value="FN3"/>
    <property type="match status" value="1"/>
</dbReference>
<feature type="domain" description="Fibronectin type-III" evidence="10">
    <location>
        <begin position="701"/>
        <end position="789"/>
    </location>
</feature>
<dbReference type="InterPro" id="IPR013783">
    <property type="entry name" value="Ig-like_fold"/>
</dbReference>
<keyword evidence="4" id="KW-0067">ATP-binding</keyword>
<organism evidence="11 12">
    <name type="scientific">Nocardiopsis tropica</name>
    <dbReference type="NCBI Taxonomy" id="109330"/>
    <lineage>
        <taxon>Bacteria</taxon>
        <taxon>Bacillati</taxon>
        <taxon>Actinomycetota</taxon>
        <taxon>Actinomycetes</taxon>
        <taxon>Streptosporangiales</taxon>
        <taxon>Nocardiopsidaceae</taxon>
        <taxon>Nocardiopsis</taxon>
    </lineage>
</organism>
<dbReference type="InterPro" id="IPR003961">
    <property type="entry name" value="FN3_dom"/>
</dbReference>
<evidence type="ECO:0000313" key="12">
    <source>
        <dbReference type="Proteomes" id="UP001348641"/>
    </source>
</evidence>
<feature type="compositionally biased region" description="Low complexity" evidence="7">
    <location>
        <begin position="286"/>
        <end position="300"/>
    </location>
</feature>
<evidence type="ECO:0000313" key="11">
    <source>
        <dbReference type="EMBL" id="MEE2054061.1"/>
    </source>
</evidence>
<comment type="caution">
    <text evidence="11">The sequence shown here is derived from an EMBL/GenBank/DDBJ whole genome shotgun (WGS) entry which is preliminary data.</text>
</comment>
<dbReference type="InterPro" id="IPR000719">
    <property type="entry name" value="Prot_kinase_dom"/>
</dbReference>
<evidence type="ECO:0000259" key="9">
    <source>
        <dbReference type="PROSITE" id="PS50011"/>
    </source>
</evidence>
<gene>
    <name evidence="11" type="ORF">Q8A49_26525</name>
</gene>
<feature type="compositionally biased region" description="Low complexity" evidence="7">
    <location>
        <begin position="444"/>
        <end position="463"/>
    </location>
</feature>
<dbReference type="PROSITE" id="PS50853">
    <property type="entry name" value="FN3"/>
    <property type="match status" value="1"/>
</dbReference>
<dbReference type="SUPFAM" id="SSF56112">
    <property type="entry name" value="Protein kinase-like (PK-like)"/>
    <property type="match status" value="1"/>
</dbReference>
<dbReference type="Gene3D" id="1.10.510.10">
    <property type="entry name" value="Transferase(Phosphotransferase) domain 1"/>
    <property type="match status" value="1"/>
</dbReference>
<protein>
    <submittedName>
        <fullName evidence="11">Protein kinase</fullName>
    </submittedName>
</protein>
<keyword evidence="8" id="KW-0472">Membrane</keyword>
<accession>A0ABU7KXM8</accession>
<keyword evidence="5" id="KW-0378">Hydrolase</keyword>
<evidence type="ECO:0000256" key="6">
    <source>
        <dbReference type="ARBA" id="ARBA00023326"/>
    </source>
</evidence>
<dbReference type="SUPFAM" id="SSF49265">
    <property type="entry name" value="Fibronectin type III"/>
    <property type="match status" value="1"/>
</dbReference>
<keyword evidence="5" id="KW-0326">Glycosidase</keyword>
<reference evidence="11 12" key="1">
    <citation type="submission" date="2023-07" db="EMBL/GenBank/DDBJ databases">
        <authorList>
            <person name="Girao M."/>
            <person name="Carvalho M.F."/>
        </authorList>
    </citation>
    <scope>NUCLEOTIDE SEQUENCE [LARGE SCALE GENOMIC DNA]</scope>
    <source>
        <strain evidence="11 12">66/93</strain>
    </source>
</reference>
<feature type="compositionally biased region" description="Low complexity" evidence="7">
    <location>
        <begin position="592"/>
        <end position="606"/>
    </location>
</feature>
<feature type="region of interest" description="Disordered" evidence="7">
    <location>
        <begin position="271"/>
        <end position="307"/>
    </location>
</feature>
<evidence type="ECO:0000256" key="8">
    <source>
        <dbReference type="SAM" id="Phobius"/>
    </source>
</evidence>
<dbReference type="EMBL" id="JAUUCC010000094">
    <property type="protein sequence ID" value="MEE2054061.1"/>
    <property type="molecule type" value="Genomic_DNA"/>
</dbReference>
<dbReference type="RefSeq" id="WP_330160962.1">
    <property type="nucleotide sequence ID" value="NZ_BAAAJA010000018.1"/>
</dbReference>
<feature type="region of interest" description="Disordered" evidence="7">
    <location>
        <begin position="210"/>
        <end position="237"/>
    </location>
</feature>
<feature type="compositionally biased region" description="Acidic residues" evidence="7">
    <location>
        <begin position="330"/>
        <end position="342"/>
    </location>
</feature>
<dbReference type="Proteomes" id="UP001348641">
    <property type="component" value="Unassembled WGS sequence"/>
</dbReference>
<feature type="domain" description="Protein kinase" evidence="9">
    <location>
        <begin position="16"/>
        <end position="270"/>
    </location>
</feature>
<dbReference type="PANTHER" id="PTHR43289:SF34">
    <property type="entry name" value="SERINE_THREONINE-PROTEIN KINASE YBDM-RELATED"/>
    <property type="match status" value="1"/>
</dbReference>
<keyword evidence="6" id="KW-0119">Carbohydrate metabolism</keyword>
<keyword evidence="3 11" id="KW-0418">Kinase</keyword>
<name>A0ABU7KXM8_9ACTN</name>
<keyword evidence="6" id="KW-0624">Polysaccharide degradation</keyword>
<sequence length="791" mass="79517">MRRTSRREPPPPFPGMRDLTTLYCGRSALLYRAERESDRAPVVVKLLGRGPGTAGPDEAGLWDRLTPVPGVQPLLSSGVTEAGRAFAVTEYRGEGDYARALAEDGPLAVDEVLTVGGTVARALEGMHELGLLHHAVTPANILRGASGPTLTDFGSTLPLDHPFPPVYYTRATLDHAPPEEVAGSLPTPASDVYRLASTLWTLLAGHAPFAGPGQEGAGPREYRSRLLSGTPPEMDREDVPDRLRAVLLRALAAEPGRRTPTAAEFGRALESATAAQDVPDADGDRAAAAGSADDGPEASAVEPGTTVDPVPLTAAALLAGAGTGTSAEPTPDDSGTEEDEPETATGTTEPESGAEETGNEAGSEVSVEEAAEPGGDTAHGPDDDGYTDGAWYDDDDEDGAWYEVDDDRHGEGDAPDDAGEPSSADSGPEADAPLAADSPSGTHEAAPAPAAGPGETGEPVAAADPGDGFPDGSEVHEAAPTDPPAPVASSTDGPPSRASSPPVPDRAEPPSDTGSGDPASAPPDSSPLSAPTPVLGPGRAGDAPAGTGAALPGSRPPSAERDAPSPFSFEAITRGAEPLTNRSAPPDRAWSAPGAPRTPPRTADAGSAWTDERHAPANATAWAPAPQPERHRTAVLLPVLIGLVLVTVVAVGALLVTGRDSGAPVAEAPAPAEGGGAAPEVPGGAAGGDGPAEEADPSAIAPTGVEVADDLVGVSLSWTDNSGGSTPHFVVGGPVGARTTSMANVPAGTSTVDVSGLNPEVEYCFRVVAVRSTDVMAPSEEVCTDRGAAGG</sequence>
<feature type="compositionally biased region" description="Low complexity" evidence="7">
    <location>
        <begin position="660"/>
        <end position="683"/>
    </location>
</feature>
<feature type="compositionally biased region" description="Acidic residues" evidence="7">
    <location>
        <begin position="383"/>
        <end position="405"/>
    </location>
</feature>
<feature type="region of interest" description="Disordered" evidence="7">
    <location>
        <begin position="321"/>
        <end position="608"/>
    </location>
</feature>
<dbReference type="InterPro" id="IPR036116">
    <property type="entry name" value="FN3_sf"/>
</dbReference>
<proteinExistence type="predicted"/>
<dbReference type="Gene3D" id="2.60.40.10">
    <property type="entry name" value="Immunoglobulins"/>
    <property type="match status" value="1"/>
</dbReference>
<evidence type="ECO:0000256" key="3">
    <source>
        <dbReference type="ARBA" id="ARBA00022777"/>
    </source>
</evidence>
<evidence type="ECO:0000256" key="1">
    <source>
        <dbReference type="ARBA" id="ARBA00022679"/>
    </source>
</evidence>
<dbReference type="PANTHER" id="PTHR43289">
    <property type="entry name" value="MITOGEN-ACTIVATED PROTEIN KINASE KINASE KINASE 20-RELATED"/>
    <property type="match status" value="1"/>
</dbReference>
<feature type="region of interest" description="Disordered" evidence="7">
    <location>
        <begin position="660"/>
        <end position="698"/>
    </location>
</feature>
<dbReference type="SMART" id="SM00220">
    <property type="entry name" value="S_TKc"/>
    <property type="match status" value="1"/>
</dbReference>
<evidence type="ECO:0000256" key="7">
    <source>
        <dbReference type="SAM" id="MobiDB-lite"/>
    </source>
</evidence>
<evidence type="ECO:0000256" key="4">
    <source>
        <dbReference type="ARBA" id="ARBA00022840"/>
    </source>
</evidence>
<keyword evidence="8" id="KW-1133">Transmembrane helix</keyword>
<dbReference type="PROSITE" id="PS50011">
    <property type="entry name" value="PROTEIN_KINASE_DOM"/>
    <property type="match status" value="1"/>
</dbReference>
<keyword evidence="2" id="KW-0547">Nucleotide-binding</keyword>
<evidence type="ECO:0000256" key="5">
    <source>
        <dbReference type="ARBA" id="ARBA00023295"/>
    </source>
</evidence>
<feature type="compositionally biased region" description="Polar residues" evidence="7">
    <location>
        <begin position="488"/>
        <end position="499"/>
    </location>
</feature>
<dbReference type="GO" id="GO:0016301">
    <property type="term" value="F:kinase activity"/>
    <property type="evidence" value="ECO:0007669"/>
    <property type="project" value="UniProtKB-KW"/>
</dbReference>
<dbReference type="Pfam" id="PF00069">
    <property type="entry name" value="Pkinase"/>
    <property type="match status" value="1"/>
</dbReference>
<feature type="transmembrane region" description="Helical" evidence="8">
    <location>
        <begin position="635"/>
        <end position="656"/>
    </location>
</feature>
<evidence type="ECO:0000256" key="2">
    <source>
        <dbReference type="ARBA" id="ARBA00022741"/>
    </source>
</evidence>
<evidence type="ECO:0000259" key="10">
    <source>
        <dbReference type="PROSITE" id="PS50853"/>
    </source>
</evidence>
<keyword evidence="8" id="KW-0812">Transmembrane</keyword>